<proteinExistence type="predicted"/>
<keyword evidence="2" id="KW-0472">Membrane</keyword>
<feature type="compositionally biased region" description="Low complexity" evidence="1">
    <location>
        <begin position="184"/>
        <end position="205"/>
    </location>
</feature>
<keyword evidence="2" id="KW-0812">Transmembrane</keyword>
<keyword evidence="5" id="KW-1185">Reference proteome</keyword>
<evidence type="ECO:0000256" key="3">
    <source>
        <dbReference type="SAM" id="SignalP"/>
    </source>
</evidence>
<feature type="chain" id="PRO_5045728899" evidence="3">
    <location>
        <begin position="35"/>
        <end position="238"/>
    </location>
</feature>
<evidence type="ECO:0000256" key="1">
    <source>
        <dbReference type="SAM" id="MobiDB-lite"/>
    </source>
</evidence>
<keyword evidence="3" id="KW-0732">Signal</keyword>
<keyword evidence="2" id="KW-1133">Transmembrane helix</keyword>
<accession>A0ABV3C3M2</accession>
<dbReference type="NCBIfam" id="NF040672">
    <property type="entry name" value="SCO2322_fam"/>
    <property type="match status" value="1"/>
</dbReference>
<dbReference type="InterPro" id="IPR047703">
    <property type="entry name" value="SCO2322-like"/>
</dbReference>
<evidence type="ECO:0000313" key="5">
    <source>
        <dbReference type="Proteomes" id="UP001551329"/>
    </source>
</evidence>
<organism evidence="4 5">
    <name type="scientific">Streptomyces narbonensis</name>
    <dbReference type="NCBI Taxonomy" id="67333"/>
    <lineage>
        <taxon>Bacteria</taxon>
        <taxon>Bacillati</taxon>
        <taxon>Actinomycetota</taxon>
        <taxon>Actinomycetes</taxon>
        <taxon>Kitasatosporales</taxon>
        <taxon>Streptomycetaceae</taxon>
        <taxon>Streptomyces</taxon>
    </lineage>
</organism>
<reference evidence="4 5" key="1">
    <citation type="submission" date="2024-06" db="EMBL/GenBank/DDBJ databases">
        <title>The Natural Products Discovery Center: Release of the First 8490 Sequenced Strains for Exploring Actinobacteria Biosynthetic Diversity.</title>
        <authorList>
            <person name="Kalkreuter E."/>
            <person name="Kautsar S.A."/>
            <person name="Yang D."/>
            <person name="Bader C.D."/>
            <person name="Teijaro C.N."/>
            <person name="Fluegel L."/>
            <person name="Davis C.M."/>
            <person name="Simpson J.R."/>
            <person name="Lauterbach L."/>
            <person name="Steele A.D."/>
            <person name="Gui C."/>
            <person name="Meng S."/>
            <person name="Li G."/>
            <person name="Viehrig K."/>
            <person name="Ye F."/>
            <person name="Su P."/>
            <person name="Kiefer A.F."/>
            <person name="Nichols A."/>
            <person name="Cepeda A.J."/>
            <person name="Yan W."/>
            <person name="Fan B."/>
            <person name="Jiang Y."/>
            <person name="Adhikari A."/>
            <person name="Zheng C.-J."/>
            <person name="Schuster L."/>
            <person name="Cowan T.M."/>
            <person name="Smanski M.J."/>
            <person name="Chevrette M.G."/>
            <person name="De Carvalho L.P.S."/>
            <person name="Shen B."/>
        </authorList>
    </citation>
    <scope>NUCLEOTIDE SEQUENCE [LARGE SCALE GENOMIC DNA]</scope>
    <source>
        <strain evidence="4 5">NPDC045974</strain>
    </source>
</reference>
<evidence type="ECO:0000313" key="4">
    <source>
        <dbReference type="EMBL" id="MEU7068748.1"/>
    </source>
</evidence>
<dbReference type="Proteomes" id="UP001551329">
    <property type="component" value="Unassembled WGS sequence"/>
</dbReference>
<gene>
    <name evidence="4" type="ORF">AB0A88_01175</name>
</gene>
<protein>
    <submittedName>
        <fullName evidence="4">SCO2322 family protein</fullName>
    </submittedName>
</protein>
<dbReference type="EMBL" id="JBEZAE010000001">
    <property type="protein sequence ID" value="MEU7068748.1"/>
    <property type="molecule type" value="Genomic_DNA"/>
</dbReference>
<evidence type="ECO:0000256" key="2">
    <source>
        <dbReference type="SAM" id="Phobius"/>
    </source>
</evidence>
<comment type="caution">
    <text evidence="4">The sequence shown here is derived from an EMBL/GenBank/DDBJ whole genome shotgun (WGS) entry which is preliminary data.</text>
</comment>
<dbReference type="InterPro" id="IPR047704">
    <property type="entry name" value="GPS-CTERM"/>
</dbReference>
<feature type="transmembrane region" description="Helical" evidence="2">
    <location>
        <begin position="214"/>
        <end position="232"/>
    </location>
</feature>
<dbReference type="RefSeq" id="WP_358468666.1">
    <property type="nucleotide sequence ID" value="NZ_JBEZAE010000001.1"/>
</dbReference>
<sequence length="238" mass="23474">MTRSRIGGATARSGAVAAGAVLVLAAVAAAPAQAAGYRYWSFWESDGGTTWTYATQGPATARPADGDTIGFRFALSQGTSDTSRPSAAPDFSEICAGVEKKDGSKRVAVVVDFGGPKDAPAGEQPPAKPVTSDCAQVHEDATGAEALAAVAKPLRYDGAAMLCGIAGYPARGCGEQVAEGEEQPTAPSASRSASATTTAPASASGGESGGGPSFGVLAGGAAVLALGGAAIWKARRRG</sequence>
<dbReference type="NCBIfam" id="NF040681">
    <property type="entry name" value="GPS-CTERM"/>
    <property type="match status" value="1"/>
</dbReference>
<feature type="region of interest" description="Disordered" evidence="1">
    <location>
        <begin position="176"/>
        <end position="212"/>
    </location>
</feature>
<feature type="signal peptide" evidence="3">
    <location>
        <begin position="1"/>
        <end position="34"/>
    </location>
</feature>
<name>A0ABV3C3M2_9ACTN</name>